<organism evidence="1 2">
    <name type="scientific">Pseudomonas savastanoi pv. glycinea str. race 4</name>
    <dbReference type="NCBI Taxonomy" id="875330"/>
    <lineage>
        <taxon>Bacteria</taxon>
        <taxon>Pseudomonadati</taxon>
        <taxon>Pseudomonadota</taxon>
        <taxon>Gammaproteobacteria</taxon>
        <taxon>Pseudomonadales</taxon>
        <taxon>Pseudomonadaceae</taxon>
        <taxon>Pseudomonas</taxon>
    </lineage>
</organism>
<accession>F3CJA7</accession>
<evidence type="ECO:0000313" key="1">
    <source>
        <dbReference type="EMBL" id="EGH19349.1"/>
    </source>
</evidence>
<dbReference type="Proteomes" id="UP000005466">
    <property type="component" value="Unassembled WGS sequence"/>
</dbReference>
<sequence>WLTYNLCWRLANALCALNYRVLAPHSPIHTVKLPGG</sequence>
<gene>
    <name evidence="1" type="ORF">Pgy4_40907</name>
</gene>
<feature type="non-terminal residue" evidence="1">
    <location>
        <position position="1"/>
    </location>
</feature>
<dbReference type="AlphaFoldDB" id="F3CJA7"/>
<proteinExistence type="predicted"/>
<reference evidence="1 2" key="1">
    <citation type="journal article" date="2011" name="PLoS Pathog.">
        <title>Dynamic evolution of pathogenicity revealed by sequencing and comparative genomics of 19 Pseudomonas syringae isolates.</title>
        <authorList>
            <person name="Baltrus D.A."/>
            <person name="Nishimura M.T."/>
            <person name="Romanchuk A."/>
            <person name="Chang J.H."/>
            <person name="Mukhtar M.S."/>
            <person name="Cherkis K."/>
            <person name="Roach J."/>
            <person name="Grant S.R."/>
            <person name="Jones C.D."/>
            <person name="Dangl J.L."/>
        </authorList>
    </citation>
    <scope>NUCLEOTIDE SEQUENCE [LARGE SCALE GENOMIC DNA]</scope>
    <source>
        <strain evidence="2">race 4</strain>
    </source>
</reference>
<name>F3CJA7_PSESG</name>
<comment type="caution">
    <text evidence="1">The sequence shown here is derived from an EMBL/GenBank/DDBJ whole genome shotgun (WGS) entry which is preliminary data.</text>
</comment>
<feature type="non-terminal residue" evidence="1">
    <location>
        <position position="36"/>
    </location>
</feature>
<evidence type="ECO:0000313" key="2">
    <source>
        <dbReference type="Proteomes" id="UP000005466"/>
    </source>
</evidence>
<protein>
    <submittedName>
        <fullName evidence="1">Uncharacterized protein</fullName>
    </submittedName>
</protein>
<dbReference type="EMBL" id="ADWY01003942">
    <property type="protein sequence ID" value="EGH19349.1"/>
    <property type="molecule type" value="Genomic_DNA"/>
</dbReference>